<dbReference type="EMBL" id="JACHMI010000001">
    <property type="protein sequence ID" value="MBB6548530.1"/>
    <property type="molecule type" value="Genomic_DNA"/>
</dbReference>
<keyword evidence="2" id="KW-1185">Reference proteome</keyword>
<gene>
    <name evidence="1" type="ORF">HD593_003325</name>
</gene>
<reference evidence="1 2" key="1">
    <citation type="submission" date="2020-08" db="EMBL/GenBank/DDBJ databases">
        <title>Sequencing the genomes of 1000 actinobacteria strains.</title>
        <authorList>
            <person name="Klenk H.-P."/>
        </authorList>
    </citation>
    <scope>NUCLEOTIDE SEQUENCE [LARGE SCALE GENOMIC DNA]</scope>
    <source>
        <strain evidence="1 2">DSM 43768</strain>
    </source>
</reference>
<dbReference type="AlphaFoldDB" id="A0A7X0NRY8"/>
<name>A0A7X0NRY8_9ACTN</name>
<organism evidence="1 2">
    <name type="scientific">Nonomuraea rubra</name>
    <dbReference type="NCBI Taxonomy" id="46180"/>
    <lineage>
        <taxon>Bacteria</taxon>
        <taxon>Bacillati</taxon>
        <taxon>Actinomycetota</taxon>
        <taxon>Actinomycetes</taxon>
        <taxon>Streptosporangiales</taxon>
        <taxon>Streptosporangiaceae</taxon>
        <taxon>Nonomuraea</taxon>
    </lineage>
</organism>
<dbReference type="RefSeq" id="WP_185103007.1">
    <property type="nucleotide sequence ID" value="NZ_JACHMI010000001.1"/>
</dbReference>
<protein>
    <submittedName>
        <fullName evidence="1">Uncharacterized protein</fullName>
    </submittedName>
</protein>
<evidence type="ECO:0000313" key="1">
    <source>
        <dbReference type="EMBL" id="MBB6548530.1"/>
    </source>
</evidence>
<dbReference type="Proteomes" id="UP000565579">
    <property type="component" value="Unassembled WGS sequence"/>
</dbReference>
<evidence type="ECO:0000313" key="2">
    <source>
        <dbReference type="Proteomes" id="UP000565579"/>
    </source>
</evidence>
<accession>A0A7X0NRY8</accession>
<sequence>MAAFPGGRSGRAAAFPRGRVRLEPTGMPLVDALMSDPPPPSVLGAAPGCNSNLWRMALPSDREVVAMQLLPQVFGYWQSPGHLHGFVTPLCHEDGPVGEGTALVLGMLLAERNWHAEHCRELLLCAAATGYLNAELCGRQLGPCMRTVGIGMSQVSSALEDVARRGAHREVWEIMRGLLPVFLPAADERAHSGHTRALEFAADASRWAGARGAIPEVGAIAARNGSSGLVRAARRLHDHLVRT</sequence>
<comment type="caution">
    <text evidence="1">The sequence shown here is derived from an EMBL/GenBank/DDBJ whole genome shotgun (WGS) entry which is preliminary data.</text>
</comment>
<proteinExistence type="predicted"/>